<comment type="pathway">
    <text evidence="5">tRNA modification; tRNA-queuosine biosynthesis.</text>
</comment>
<gene>
    <name evidence="5" type="primary">queA</name>
    <name evidence="6" type="ORF">BD749_1442</name>
</gene>
<dbReference type="PANTHER" id="PTHR30307">
    <property type="entry name" value="S-ADENOSYLMETHIONINE:TRNA RIBOSYLTRANSFERASE-ISOMERASE"/>
    <property type="match status" value="1"/>
</dbReference>
<keyword evidence="3 5" id="KW-0949">S-adenosyl-L-methionine</keyword>
<comment type="subunit">
    <text evidence="5">Monomer.</text>
</comment>
<dbReference type="InterPro" id="IPR042118">
    <property type="entry name" value="QueA_dom1"/>
</dbReference>
<comment type="catalytic activity">
    <reaction evidence="5">
        <text>7-aminomethyl-7-carbaguanosine(34) in tRNA + S-adenosyl-L-methionine = epoxyqueuosine(34) in tRNA + adenine + L-methionine + 2 H(+)</text>
        <dbReference type="Rhea" id="RHEA:32155"/>
        <dbReference type="Rhea" id="RHEA-COMP:10342"/>
        <dbReference type="Rhea" id="RHEA-COMP:18582"/>
        <dbReference type="ChEBI" id="CHEBI:15378"/>
        <dbReference type="ChEBI" id="CHEBI:16708"/>
        <dbReference type="ChEBI" id="CHEBI:57844"/>
        <dbReference type="ChEBI" id="CHEBI:59789"/>
        <dbReference type="ChEBI" id="CHEBI:82833"/>
        <dbReference type="ChEBI" id="CHEBI:194443"/>
        <dbReference type="EC" id="2.4.99.17"/>
    </reaction>
</comment>
<keyword evidence="6" id="KW-0413">Isomerase</keyword>
<keyword evidence="7" id="KW-1185">Reference proteome</keyword>
<dbReference type="Proteomes" id="UP000233782">
    <property type="component" value="Unassembled WGS sequence"/>
</dbReference>
<dbReference type="HAMAP" id="MF_00113">
    <property type="entry name" value="QueA"/>
    <property type="match status" value="1"/>
</dbReference>
<dbReference type="AlphaFoldDB" id="A0A2N3UAD0"/>
<name>A0A2N3UAD0_9BACT</name>
<dbReference type="EC" id="2.4.99.17" evidence="5"/>
<dbReference type="InterPro" id="IPR042119">
    <property type="entry name" value="QueA_dom2"/>
</dbReference>
<evidence type="ECO:0000256" key="2">
    <source>
        <dbReference type="ARBA" id="ARBA00022679"/>
    </source>
</evidence>
<keyword evidence="1 5" id="KW-0963">Cytoplasm</keyword>
<evidence type="ECO:0000256" key="5">
    <source>
        <dbReference type="HAMAP-Rule" id="MF_00113"/>
    </source>
</evidence>
<dbReference type="Gene3D" id="2.40.10.240">
    <property type="entry name" value="QueA-like"/>
    <property type="match status" value="1"/>
</dbReference>
<dbReference type="InterPro" id="IPR003699">
    <property type="entry name" value="QueA"/>
</dbReference>
<keyword evidence="2 5" id="KW-0808">Transferase</keyword>
<dbReference type="SUPFAM" id="SSF111337">
    <property type="entry name" value="QueA-like"/>
    <property type="match status" value="1"/>
</dbReference>
<evidence type="ECO:0000256" key="4">
    <source>
        <dbReference type="ARBA" id="ARBA00022785"/>
    </source>
</evidence>
<evidence type="ECO:0000256" key="1">
    <source>
        <dbReference type="ARBA" id="ARBA00022490"/>
    </source>
</evidence>
<evidence type="ECO:0000313" key="7">
    <source>
        <dbReference type="Proteomes" id="UP000233782"/>
    </source>
</evidence>
<dbReference type="GO" id="GO:0005737">
    <property type="term" value="C:cytoplasm"/>
    <property type="evidence" value="ECO:0007669"/>
    <property type="project" value="UniProtKB-SubCell"/>
</dbReference>
<dbReference type="GO" id="GO:0008616">
    <property type="term" value="P:tRNA queuosine(34) biosynthetic process"/>
    <property type="evidence" value="ECO:0007669"/>
    <property type="project" value="UniProtKB-UniRule"/>
</dbReference>
<reference evidence="6 7" key="1">
    <citation type="submission" date="2017-12" db="EMBL/GenBank/DDBJ databases">
        <title>Genomic Encyclopedia of Type Strains, Phase III (KMG-III): the genomes of soil and plant-associated and newly described type strains.</title>
        <authorList>
            <person name="Whitman W."/>
        </authorList>
    </citation>
    <scope>NUCLEOTIDE SEQUENCE [LARGE SCALE GENOMIC DNA]</scope>
    <source>
        <strain evidence="6 7">LP43</strain>
    </source>
</reference>
<dbReference type="Pfam" id="PF02547">
    <property type="entry name" value="Queuosine_synth"/>
    <property type="match status" value="1"/>
</dbReference>
<evidence type="ECO:0000256" key="3">
    <source>
        <dbReference type="ARBA" id="ARBA00022691"/>
    </source>
</evidence>
<comment type="subcellular location">
    <subcellularLocation>
        <location evidence="5">Cytoplasm</location>
    </subcellularLocation>
</comment>
<dbReference type="UniPathway" id="UPA00392"/>
<evidence type="ECO:0000313" key="6">
    <source>
        <dbReference type="EMBL" id="PKV66317.1"/>
    </source>
</evidence>
<protein>
    <recommendedName>
        <fullName evidence="5">S-adenosylmethionine:tRNA ribosyltransferase-isomerase</fullName>
        <ecNumber evidence="5">2.4.99.17</ecNumber>
    </recommendedName>
    <alternativeName>
        <fullName evidence="5">Queuosine biosynthesis protein QueA</fullName>
    </alternativeName>
</protein>
<dbReference type="EMBL" id="PJMU01000002">
    <property type="protein sequence ID" value="PKV66317.1"/>
    <property type="molecule type" value="Genomic_DNA"/>
</dbReference>
<comment type="caution">
    <text evidence="6">The sequence shown here is derived from an EMBL/GenBank/DDBJ whole genome shotgun (WGS) entry which is preliminary data.</text>
</comment>
<organism evidence="6 7">
    <name type="scientific">Pontibacter ramchanderi</name>
    <dbReference type="NCBI Taxonomy" id="1179743"/>
    <lineage>
        <taxon>Bacteria</taxon>
        <taxon>Pseudomonadati</taxon>
        <taxon>Bacteroidota</taxon>
        <taxon>Cytophagia</taxon>
        <taxon>Cytophagales</taxon>
        <taxon>Hymenobacteraceae</taxon>
        <taxon>Pontibacter</taxon>
    </lineage>
</organism>
<comment type="similarity">
    <text evidence="5">Belongs to the QueA family.</text>
</comment>
<dbReference type="GO" id="GO:0051075">
    <property type="term" value="F:S-adenosylmethionine:tRNA ribosyltransferase-isomerase activity"/>
    <property type="evidence" value="ECO:0007669"/>
    <property type="project" value="UniProtKB-EC"/>
</dbReference>
<keyword evidence="4 5" id="KW-0671">Queuosine biosynthesis</keyword>
<dbReference type="PANTHER" id="PTHR30307:SF0">
    <property type="entry name" value="S-ADENOSYLMETHIONINE:TRNA RIBOSYLTRANSFERASE-ISOMERASE"/>
    <property type="match status" value="1"/>
</dbReference>
<dbReference type="Gene3D" id="3.40.1780.10">
    <property type="entry name" value="QueA-like"/>
    <property type="match status" value="1"/>
</dbReference>
<sequence>MRNLFTDSYLYILTYLNFMHTNPKNLAIKDFVYELPDERIAKFPLPERDQSKLLYYQHHTISDHTFTELPELLPTGSLLVFNNTKVVQARLIFHKPTGGAVEIFCLEPVAPHREVQLAMQQTGSCTWKCLVGNNKRWKEGPLSLHFEGGTVTAERETQQDGHFLIRFAWTPAQLTFAEVLERCGRLPLPPYLNRELTPEDRTRYQTIYARNEGAVAAPTAGLHFTDNVMADLQAKGIDSTYLTLHVGAGTFKPVKADTMEAHEMHAEQLMVSRHVVDQLLSHLGRPLIPVGTTSMRSLESLYWLGTLLLQQPELKPEELHVTQWLPYETSTPPATKDALHALLDYMARHQTEHLHASTQIIIAPGYSFKVCNGLVTNFHQPESTLLLLVAALIGEDWKQVYRHALDNGYRFLSYGDSSLLLP</sequence>
<accession>A0A2N3UAD0</accession>
<comment type="function">
    <text evidence="5">Transfers and isomerizes the ribose moiety from AdoMet to the 7-aminomethyl group of 7-deazaguanine (preQ1-tRNA) to give epoxyqueuosine (oQ-tRNA).</text>
</comment>
<proteinExistence type="inferred from homology"/>
<dbReference type="InterPro" id="IPR036100">
    <property type="entry name" value="QueA_sf"/>
</dbReference>